<name>F0WHP8_9STRA</name>
<dbReference type="EMBL" id="FR824148">
    <property type="protein sequence ID" value="CCA20773.1"/>
    <property type="molecule type" value="Genomic_DNA"/>
</dbReference>
<reference evidence="1" key="2">
    <citation type="submission" date="2011-02" db="EMBL/GenBank/DDBJ databases">
        <authorList>
            <person name="MacLean D."/>
        </authorList>
    </citation>
    <scope>NUCLEOTIDE SEQUENCE</scope>
</reference>
<accession>F0WHP8</accession>
<sequence>MFTLTTETVINSVAQLERYGYLPHILELAQREEVEGTSLDDCTQVLLISIPELLDNGESVESVCIDLSLRYLSINQADCVKPLDENASDDEYMLINGVLVFRKLQDSDMRNPQKFKHVIQEIIEQKRNLTLSLTGGPPIPMPHTYFHKTYSDYYFAHARIVFHEGKEWGLMQSFMKAYTVQIFRDHYKIGDSPQSKASTSGSG</sequence>
<dbReference type="EMBL" id="FR824249">
    <property type="protein sequence ID" value="CCA23721.1"/>
    <property type="molecule type" value="Genomic_DNA"/>
</dbReference>
<dbReference type="AlphaFoldDB" id="F0WHP8"/>
<organism evidence="1">
    <name type="scientific">Albugo laibachii Nc14</name>
    <dbReference type="NCBI Taxonomy" id="890382"/>
    <lineage>
        <taxon>Eukaryota</taxon>
        <taxon>Sar</taxon>
        <taxon>Stramenopiles</taxon>
        <taxon>Oomycota</taxon>
        <taxon>Peronosporomycetes</taxon>
        <taxon>Albuginales</taxon>
        <taxon>Albuginaceae</taxon>
        <taxon>Albugo</taxon>
    </lineage>
</organism>
<evidence type="ECO:0000313" key="1">
    <source>
        <dbReference type="EMBL" id="CCA20773.1"/>
    </source>
</evidence>
<reference evidence="1" key="1">
    <citation type="journal article" date="2011" name="PLoS Biol.">
        <title>Gene gain and loss during evolution of obligate parasitism in the white rust pathogen of Arabidopsis thaliana.</title>
        <authorList>
            <person name="Kemen E."/>
            <person name="Gardiner A."/>
            <person name="Schultz-Larsen T."/>
            <person name="Kemen A.C."/>
            <person name="Balmuth A.L."/>
            <person name="Robert-Seilaniantz A."/>
            <person name="Bailey K."/>
            <person name="Holub E."/>
            <person name="Studholme D.J."/>
            <person name="Maclean D."/>
            <person name="Jones J.D."/>
        </authorList>
    </citation>
    <scope>NUCLEOTIDE SEQUENCE</scope>
</reference>
<evidence type="ECO:0000313" key="2">
    <source>
        <dbReference type="EMBL" id="CCA23721.1"/>
    </source>
</evidence>
<protein>
    <submittedName>
        <fullName evidence="1">AlNc14C103G6105 protein</fullName>
    </submittedName>
    <submittedName>
        <fullName evidence="2">AlNc14C204G8771 protein</fullName>
    </submittedName>
</protein>
<dbReference type="HOGENOM" id="CLU_1351026_0_0_1"/>
<proteinExistence type="predicted"/>
<gene>
    <name evidence="1" type="primary">AlNc14C103G6105</name>
    <name evidence="2" type="synonym">AlNc14C204G8771</name>
    <name evidence="1" type="ORF">ALNC14_069160</name>
    <name evidence="2" type="ORF">ALNC14_098650</name>
</gene>